<dbReference type="EMBL" id="CP014782">
    <property type="protein sequence ID" value="AQS37584.1"/>
    <property type="molecule type" value="Genomic_DNA"/>
</dbReference>
<evidence type="ECO:0000313" key="2">
    <source>
        <dbReference type="Proteomes" id="UP000189545"/>
    </source>
</evidence>
<reference evidence="1 2" key="1">
    <citation type="submission" date="2016-03" db="EMBL/GenBank/DDBJ databases">
        <title>Complete genome sequence of Shewanella psychrophila WP2, a deep sea bacterium isolated from west Pacific sediment.</title>
        <authorList>
            <person name="Xu G."/>
            <person name="Jian H."/>
        </authorList>
    </citation>
    <scope>NUCLEOTIDE SEQUENCE [LARGE SCALE GENOMIC DNA]</scope>
    <source>
        <strain evidence="1 2">WP2</strain>
    </source>
</reference>
<dbReference type="KEGG" id="spsw:Sps_02430"/>
<gene>
    <name evidence="1" type="ORF">Sps_02430</name>
</gene>
<dbReference type="Proteomes" id="UP000189545">
    <property type="component" value="Chromosome"/>
</dbReference>
<evidence type="ECO:0000313" key="1">
    <source>
        <dbReference type="EMBL" id="AQS37584.1"/>
    </source>
</evidence>
<accession>A0A1S6HQ20</accession>
<sequence length="42" mass="4901">MVNHHNPELKNLYLNSQWGTVSYIHCLAVTYKATIEEVNNRV</sequence>
<dbReference type="AlphaFoldDB" id="A0A1S6HQ20"/>
<name>A0A1S6HQ20_9GAMM</name>
<organism evidence="1 2">
    <name type="scientific">Shewanella psychrophila</name>
    <dbReference type="NCBI Taxonomy" id="225848"/>
    <lineage>
        <taxon>Bacteria</taxon>
        <taxon>Pseudomonadati</taxon>
        <taxon>Pseudomonadota</taxon>
        <taxon>Gammaproteobacteria</taxon>
        <taxon>Alteromonadales</taxon>
        <taxon>Shewanellaceae</taxon>
        <taxon>Shewanella</taxon>
    </lineage>
</organism>
<keyword evidence="2" id="KW-1185">Reference proteome</keyword>
<protein>
    <submittedName>
        <fullName evidence="1">Uncharacterized protein</fullName>
    </submittedName>
</protein>
<proteinExistence type="predicted"/>